<accession>A0A564YS02</accession>
<keyword evidence="2" id="KW-0812">Transmembrane</keyword>
<name>A0A564YS02_HYMDI</name>
<reference evidence="3 4" key="1">
    <citation type="submission" date="2019-07" db="EMBL/GenBank/DDBJ databases">
        <authorList>
            <person name="Jastrzebski P J."/>
            <person name="Paukszto L."/>
            <person name="Jastrzebski P J."/>
        </authorList>
    </citation>
    <scope>NUCLEOTIDE SEQUENCE [LARGE SCALE GENOMIC DNA]</scope>
    <source>
        <strain evidence="3 4">WMS-il1</strain>
    </source>
</reference>
<keyword evidence="2" id="KW-1133">Transmembrane helix</keyword>
<sequence>MAVLPHATRINILPCKFNTIDHELYSFYLRPMDPTDLTYEKTISKLGSVVYGNSSLVKMKMLTIMFLTSCYAEIRLGLLSLLGKKPDVKKFRRGPGSAAGPLTASVQPERTWK</sequence>
<evidence type="ECO:0000313" key="3">
    <source>
        <dbReference type="EMBL" id="VUZ50057.1"/>
    </source>
</evidence>
<feature type="transmembrane region" description="Helical" evidence="2">
    <location>
        <begin position="61"/>
        <end position="83"/>
    </location>
</feature>
<dbReference type="Proteomes" id="UP000321570">
    <property type="component" value="Unassembled WGS sequence"/>
</dbReference>
<evidence type="ECO:0000313" key="4">
    <source>
        <dbReference type="Proteomes" id="UP000321570"/>
    </source>
</evidence>
<dbReference type="AlphaFoldDB" id="A0A564YS02"/>
<dbReference type="EMBL" id="CABIJS010000344">
    <property type="protein sequence ID" value="VUZ50057.1"/>
    <property type="molecule type" value="Genomic_DNA"/>
</dbReference>
<evidence type="ECO:0000256" key="2">
    <source>
        <dbReference type="SAM" id="Phobius"/>
    </source>
</evidence>
<feature type="compositionally biased region" description="Polar residues" evidence="1">
    <location>
        <begin position="104"/>
        <end position="113"/>
    </location>
</feature>
<keyword evidence="2" id="KW-0472">Membrane</keyword>
<gene>
    <name evidence="3" type="ORF">WMSIL1_LOCUS9084</name>
</gene>
<organism evidence="3 4">
    <name type="scientific">Hymenolepis diminuta</name>
    <name type="common">Rat tapeworm</name>
    <dbReference type="NCBI Taxonomy" id="6216"/>
    <lineage>
        <taxon>Eukaryota</taxon>
        <taxon>Metazoa</taxon>
        <taxon>Spiralia</taxon>
        <taxon>Lophotrochozoa</taxon>
        <taxon>Platyhelminthes</taxon>
        <taxon>Cestoda</taxon>
        <taxon>Eucestoda</taxon>
        <taxon>Cyclophyllidea</taxon>
        <taxon>Hymenolepididae</taxon>
        <taxon>Hymenolepis</taxon>
    </lineage>
</organism>
<evidence type="ECO:0000256" key="1">
    <source>
        <dbReference type="SAM" id="MobiDB-lite"/>
    </source>
</evidence>
<feature type="region of interest" description="Disordered" evidence="1">
    <location>
        <begin position="91"/>
        <end position="113"/>
    </location>
</feature>
<proteinExistence type="predicted"/>
<protein>
    <submittedName>
        <fullName evidence="3">Uncharacterized protein</fullName>
    </submittedName>
</protein>
<keyword evidence="4" id="KW-1185">Reference proteome</keyword>